<feature type="compositionally biased region" description="Basic and acidic residues" evidence="1">
    <location>
        <begin position="178"/>
        <end position="194"/>
    </location>
</feature>
<organism evidence="2 3">
    <name type="scientific">Candidatus Accumulibacter phosphatis</name>
    <dbReference type="NCBI Taxonomy" id="327160"/>
    <lineage>
        <taxon>Bacteria</taxon>
        <taxon>Pseudomonadati</taxon>
        <taxon>Pseudomonadota</taxon>
        <taxon>Betaproteobacteria</taxon>
        <taxon>Candidatus Accumulibacter</taxon>
    </lineage>
</organism>
<evidence type="ECO:0000313" key="2">
    <source>
        <dbReference type="EMBL" id="KFB74199.1"/>
    </source>
</evidence>
<name>A0A080MAQ0_9PROT</name>
<proteinExistence type="predicted"/>
<evidence type="ECO:0000313" key="3">
    <source>
        <dbReference type="Proteomes" id="UP000020077"/>
    </source>
</evidence>
<dbReference type="AlphaFoldDB" id="A0A080MAQ0"/>
<protein>
    <submittedName>
        <fullName evidence="2">Uncharacterized protein</fullName>
    </submittedName>
</protein>
<evidence type="ECO:0000256" key="1">
    <source>
        <dbReference type="SAM" id="MobiDB-lite"/>
    </source>
</evidence>
<reference evidence="2 3" key="1">
    <citation type="submission" date="2014-02" db="EMBL/GenBank/DDBJ databases">
        <title>Expanding our view of genomic diversity in Candidatus Accumulibacter clades.</title>
        <authorList>
            <person name="Skennerton C.T."/>
            <person name="Barr J.J."/>
            <person name="Slater F.R."/>
            <person name="Bond P.L."/>
            <person name="Tyson G.W."/>
        </authorList>
    </citation>
    <scope>NUCLEOTIDE SEQUENCE [LARGE SCALE GENOMIC DNA]</scope>
    <source>
        <strain evidence="3">BA-91</strain>
    </source>
</reference>
<comment type="caution">
    <text evidence="2">The sequence shown here is derived from an EMBL/GenBank/DDBJ whole genome shotgun (WGS) entry which is preliminary data.</text>
</comment>
<sequence>MLVVAVTVAAIVRVDADDDQAVVDVAADAQAGEGAGAEVVGGVAAAADHGVAAEVGADAHAHRLEAAADLQELQRAGGELAGSVAANDELGQRTADIGAPVGARALAADAVGAAVDRPQAANRAADLCRAEDETAHPAARQAQVAEGVTADVEAGETVALETGAGGDVAEVQGVHGGKARDAGQAGDRRGETAERTVGVEAGQRDAAVAAAAGEIDARAGVGAAETQLVAAAVRRQAGDAGAGDRQAQVGTVGVGEVECRHRCAAGQLADGEVEGQRRTGDRLVVGFVALGDGVVGIDDADQGVASGLGDGARVEADGDGVAARVQPVGGEVGLADQGVVGVEDAVRGGVELDAHRVHERLAVGAMDGEVGADGVAGDGRAEGVVAEAAADEVGREEEARFEKFEVQAGTGHRRCRLSCPERALVLQPAGEPAIEAAEKREEQRADAPPAVDCLAKRTHAVTPLGGGRQRARDGDLAEGSARGR</sequence>
<gene>
    <name evidence="2" type="ORF">AW09_000520</name>
</gene>
<dbReference type="Proteomes" id="UP000020077">
    <property type="component" value="Unassembled WGS sequence"/>
</dbReference>
<feature type="region of interest" description="Disordered" evidence="1">
    <location>
        <begin position="175"/>
        <end position="195"/>
    </location>
</feature>
<feature type="region of interest" description="Disordered" evidence="1">
    <location>
        <begin position="458"/>
        <end position="484"/>
    </location>
</feature>
<dbReference type="EMBL" id="JDVG02000083">
    <property type="protein sequence ID" value="KFB74199.1"/>
    <property type="molecule type" value="Genomic_DNA"/>
</dbReference>
<accession>A0A080MAQ0</accession>